<dbReference type="InterPro" id="IPR050198">
    <property type="entry name" value="Non-receptor_tyrosine_kinases"/>
</dbReference>
<feature type="region of interest" description="Disordered" evidence="3">
    <location>
        <begin position="460"/>
        <end position="490"/>
    </location>
</feature>
<keyword evidence="6" id="KW-1185">Reference proteome</keyword>
<protein>
    <recommendedName>
        <fullName evidence="4">Protein kinase domain-containing protein</fullName>
    </recommendedName>
</protein>
<dbReference type="SUPFAM" id="SSF56112">
    <property type="entry name" value="Protein kinase-like (PK-like)"/>
    <property type="match status" value="2"/>
</dbReference>
<dbReference type="InterPro" id="IPR001245">
    <property type="entry name" value="Ser-Thr/Tyr_kinase_cat_dom"/>
</dbReference>
<dbReference type="PROSITE" id="PS50011">
    <property type="entry name" value="PROTEIN_KINASE_DOM"/>
    <property type="match status" value="1"/>
</dbReference>
<keyword evidence="1" id="KW-0547">Nucleotide-binding</keyword>
<comment type="caution">
    <text evidence="5">The sequence shown here is derived from an EMBL/GenBank/DDBJ whole genome shotgun (WGS) entry which is preliminary data.</text>
</comment>
<dbReference type="PANTHER" id="PTHR24418">
    <property type="entry name" value="TYROSINE-PROTEIN KINASE"/>
    <property type="match status" value="1"/>
</dbReference>
<feature type="compositionally biased region" description="Basic and acidic residues" evidence="3">
    <location>
        <begin position="470"/>
        <end position="484"/>
    </location>
</feature>
<keyword evidence="2" id="KW-0067">ATP-binding</keyword>
<evidence type="ECO:0000256" key="2">
    <source>
        <dbReference type="ARBA" id="ARBA00022840"/>
    </source>
</evidence>
<dbReference type="Gene3D" id="1.10.510.10">
    <property type="entry name" value="Transferase(Phosphotransferase) domain 1"/>
    <property type="match status" value="2"/>
</dbReference>
<feature type="region of interest" description="Disordered" evidence="3">
    <location>
        <begin position="270"/>
        <end position="309"/>
    </location>
</feature>
<evidence type="ECO:0000313" key="5">
    <source>
        <dbReference type="EMBL" id="KAJ8303459.1"/>
    </source>
</evidence>
<accession>A0ABQ9EDS7</accession>
<reference evidence="5 6" key="1">
    <citation type="submission" date="2022-12" db="EMBL/GenBank/DDBJ databases">
        <title>Chromosome-level genome of Tegillarca granosa.</title>
        <authorList>
            <person name="Kim J."/>
        </authorList>
    </citation>
    <scope>NUCLEOTIDE SEQUENCE [LARGE SCALE GENOMIC DNA]</scope>
    <source>
        <strain evidence="5">Teg-2019</strain>
        <tissue evidence="5">Adductor muscle</tissue>
    </source>
</reference>
<dbReference type="InterPro" id="IPR000719">
    <property type="entry name" value="Prot_kinase_dom"/>
</dbReference>
<feature type="region of interest" description="Disordered" evidence="3">
    <location>
        <begin position="329"/>
        <end position="387"/>
    </location>
</feature>
<dbReference type="EMBL" id="JARBDR010000917">
    <property type="protein sequence ID" value="KAJ8303459.1"/>
    <property type="molecule type" value="Genomic_DNA"/>
</dbReference>
<evidence type="ECO:0000313" key="6">
    <source>
        <dbReference type="Proteomes" id="UP001217089"/>
    </source>
</evidence>
<evidence type="ECO:0000256" key="3">
    <source>
        <dbReference type="SAM" id="MobiDB-lite"/>
    </source>
</evidence>
<sequence length="655" mass="75365">MEFPYNQEVQTKNVYNVAIIIMDGRDFKVSEYNQIYLQDLSDNLIPARWSAPESILDDLYDTKSDTYMFGHFIQEIFTHGCQPYTELFNISTEQVLTWSIKYEHNLTKILPERYKCTNGMNLYDIASKCHFGNPLEKSNKIKYLSVVYGLAEYISSLHDFDFIHRDIQCKFLYFSLENNQIICPRIGRMLYIPPTIIDDSILEGVFEDNKNWMPIELLEHLYGGERLYQPEHCPDWLFDIIINCWDRDRTRRPSMKTILKHIHKQFQSLPSGTMSSTEEYPNSDSEFGIYSTDDSSLEDGNQQSNSPISIPQIFNSRLGLNFYRPKSTVDISPTGNFRTPTKESSESENDSSWPKSTRKPSFEEPRIKSLNGLDKTRSKSTSNLPNKSCVKQKSVKFKNRVTFNHLLFDNDSEKRLLSNSYEENVDTQNINDKYCQKSEELIPELQIHVAKNDKNTTFEDNSKQCLNGNTKDDQRLSKDKKLGEGNRSSFNATESRKSSFSCINDSFSSSDIEFQQYRINSLKVTSDSSFKSKPPPKCNHLPKDDVTNMTSDQCVKKKPVNFPCGNHRSSRIPCINSSSSSEDTNVNSSNTNGFSTESRSLTVGVNSADQHNLTATTSQGSILRNTIKNFFSNFSKYNHNKKDDEETSDYLTPIW</sequence>
<name>A0ABQ9EDS7_TEGGR</name>
<feature type="domain" description="Protein kinase" evidence="4">
    <location>
        <begin position="1"/>
        <end position="266"/>
    </location>
</feature>
<feature type="region of interest" description="Disordered" evidence="3">
    <location>
        <begin position="575"/>
        <end position="597"/>
    </location>
</feature>
<feature type="compositionally biased region" description="Polar residues" evidence="3">
    <location>
        <begin position="329"/>
        <end position="339"/>
    </location>
</feature>
<evidence type="ECO:0000259" key="4">
    <source>
        <dbReference type="PROSITE" id="PS50011"/>
    </source>
</evidence>
<feature type="compositionally biased region" description="Polar residues" evidence="3">
    <location>
        <begin position="292"/>
        <end position="309"/>
    </location>
</feature>
<evidence type="ECO:0000256" key="1">
    <source>
        <dbReference type="ARBA" id="ARBA00022741"/>
    </source>
</evidence>
<gene>
    <name evidence="5" type="ORF">KUTeg_019855</name>
</gene>
<dbReference type="InterPro" id="IPR011009">
    <property type="entry name" value="Kinase-like_dom_sf"/>
</dbReference>
<feature type="compositionally biased region" description="Low complexity" evidence="3">
    <location>
        <begin position="575"/>
        <end position="592"/>
    </location>
</feature>
<proteinExistence type="predicted"/>
<organism evidence="5 6">
    <name type="scientific">Tegillarca granosa</name>
    <name type="common">Malaysian cockle</name>
    <name type="synonym">Anadara granosa</name>
    <dbReference type="NCBI Taxonomy" id="220873"/>
    <lineage>
        <taxon>Eukaryota</taxon>
        <taxon>Metazoa</taxon>
        <taxon>Spiralia</taxon>
        <taxon>Lophotrochozoa</taxon>
        <taxon>Mollusca</taxon>
        <taxon>Bivalvia</taxon>
        <taxon>Autobranchia</taxon>
        <taxon>Pteriomorphia</taxon>
        <taxon>Arcoida</taxon>
        <taxon>Arcoidea</taxon>
        <taxon>Arcidae</taxon>
        <taxon>Tegillarca</taxon>
    </lineage>
</organism>
<dbReference type="Pfam" id="PF07714">
    <property type="entry name" value="PK_Tyr_Ser-Thr"/>
    <property type="match status" value="2"/>
</dbReference>
<dbReference type="Proteomes" id="UP001217089">
    <property type="component" value="Unassembled WGS sequence"/>
</dbReference>
<feature type="compositionally biased region" description="Polar residues" evidence="3">
    <location>
        <begin position="270"/>
        <end position="285"/>
    </location>
</feature>